<dbReference type="InterPro" id="IPR053137">
    <property type="entry name" value="NLR-like"/>
</dbReference>
<feature type="domain" description="NACHT-NTPase and P-loop NTPases N-terminal" evidence="3">
    <location>
        <begin position="11"/>
        <end position="132"/>
    </location>
</feature>
<feature type="coiled-coil region" evidence="2">
    <location>
        <begin position="434"/>
        <end position="461"/>
    </location>
</feature>
<dbReference type="PANTHER" id="PTHR46082:SF6">
    <property type="entry name" value="AAA+ ATPASE DOMAIN-CONTAINING PROTEIN-RELATED"/>
    <property type="match status" value="1"/>
</dbReference>
<dbReference type="Gene3D" id="1.25.40.10">
    <property type="entry name" value="Tetratricopeptide repeat domain"/>
    <property type="match status" value="2"/>
</dbReference>
<evidence type="ECO:0000256" key="2">
    <source>
        <dbReference type="SAM" id="Coils"/>
    </source>
</evidence>
<gene>
    <name evidence="4" type="ORF">PMG11_04062</name>
</gene>
<dbReference type="SMART" id="SM00028">
    <property type="entry name" value="TPR"/>
    <property type="match status" value="4"/>
</dbReference>
<keyword evidence="5" id="KW-1185">Reference proteome</keyword>
<dbReference type="Pfam" id="PF13374">
    <property type="entry name" value="TPR_10"/>
    <property type="match status" value="1"/>
</dbReference>
<name>A0A0F7VFA2_PENBI</name>
<dbReference type="PRINTS" id="PR00381">
    <property type="entry name" value="KINESINLIGHT"/>
</dbReference>
<evidence type="ECO:0000313" key="5">
    <source>
        <dbReference type="Proteomes" id="UP000042958"/>
    </source>
</evidence>
<dbReference type="Proteomes" id="UP000042958">
    <property type="component" value="Unassembled WGS sequence"/>
</dbReference>
<dbReference type="InterPro" id="IPR019734">
    <property type="entry name" value="TPR_rpt"/>
</dbReference>
<protein>
    <recommendedName>
        <fullName evidence="3">NACHT-NTPase and P-loop NTPases N-terminal domain-containing protein</fullName>
    </recommendedName>
</protein>
<proteinExistence type="predicted"/>
<feature type="repeat" description="TPR" evidence="1">
    <location>
        <begin position="817"/>
        <end position="850"/>
    </location>
</feature>
<sequence length="908" mass="102194">MAEALAVIGLVSAIVQFVDFGTRVLNQLHKLQDEVSNGPQAYQDIRTRLPLMLDLVKKVRLQIEAGEVDETSQAVMLPVLRSCLSHVQQLEELFVKALPRSADSSWSRGKRAFIGVIKESEVERIDQVLKTNFDLLVHSGMYNSMSRIEKQDTGGLHQQMVNVVISPPPAYTSGPAEYDYKPRSGSVWSQLPPAPVFMVPFQRDPKFLERQSIMENIKSKFEKSRRVALAGLGGVGKSQIAIEYCYRFREEHPDAHVFWIYAGSPVRFEQGYQEIARRLALPGWDSPKVDILDLVYEWLSDERNGEWLMIVDNADDATVFFGNKLSSNAQDRKNSKPLVRYLPQSSTGYIFFTTRDKRAGERLSGREKPIEILPMNATDSLTLLRGRIPEDEWSDGDAIKLVEELAYLPLAITQAAAFISENCLTVSEYLELLATGEEDLKDLLSEDLEDLRRDLDTENSVIRTWKLSFDQISREKARAAQILSLMAVLDHHRAPRMLLRKEGETEVGFRTALGALQAFSLISAEKDKDAAVRMHRLVALSTKKWLELTGMLRHWQAEALRVLSVKFPGRDSYLYENWPVLEALTPHAQLVFSYTFSTAADLLECAKLLDFAALYDLTNGKYAEAYEKCLKSLDIRENLLPADHPLTLDSAQTLGETLLHLGELTSARSMLQKAVAGREKTLGDLHPDTLESVSDLTITLLELNELAAAEETALRALKGREEILGEDHPDTFVSLNILSMLRQCQGDLDSAKETCEKVLHWRQTSLGPENPHTIMTLNNLAVLQYRRGEHDLAKQTLKTVLAGEERFLGAEEGYDIQVSLSNLARIYSDQGELDEAEAAYRRALKMQEKLFGPTHPATLHTVKRLADVLIQKGKLDEIERMRQWGHGEESKPGSEEFGALSMAGLLFD</sequence>
<dbReference type="AlphaFoldDB" id="A0A0F7VFA2"/>
<accession>A0A0F7VFA2</accession>
<evidence type="ECO:0000259" key="3">
    <source>
        <dbReference type="Pfam" id="PF17107"/>
    </source>
</evidence>
<evidence type="ECO:0000256" key="1">
    <source>
        <dbReference type="PROSITE-ProRule" id="PRU00339"/>
    </source>
</evidence>
<dbReference type="Gene3D" id="3.40.50.300">
    <property type="entry name" value="P-loop containing nucleotide triphosphate hydrolases"/>
    <property type="match status" value="1"/>
</dbReference>
<dbReference type="Pfam" id="PF17107">
    <property type="entry name" value="SesA"/>
    <property type="match status" value="1"/>
</dbReference>
<dbReference type="Pfam" id="PF13424">
    <property type="entry name" value="TPR_12"/>
    <property type="match status" value="3"/>
</dbReference>
<dbReference type="EMBL" id="CDHK01000003">
    <property type="protein sequence ID" value="CEO59386.1"/>
    <property type="molecule type" value="Genomic_DNA"/>
</dbReference>
<keyword evidence="2" id="KW-0175">Coiled coil</keyword>
<dbReference type="InterPro" id="IPR011990">
    <property type="entry name" value="TPR-like_helical_dom_sf"/>
</dbReference>
<dbReference type="SUPFAM" id="SSF48452">
    <property type="entry name" value="TPR-like"/>
    <property type="match status" value="3"/>
</dbReference>
<dbReference type="InterPro" id="IPR031352">
    <property type="entry name" value="SesA"/>
</dbReference>
<organism evidence="4 5">
    <name type="scientific">Penicillium brasilianum</name>
    <dbReference type="NCBI Taxonomy" id="104259"/>
    <lineage>
        <taxon>Eukaryota</taxon>
        <taxon>Fungi</taxon>
        <taxon>Dikarya</taxon>
        <taxon>Ascomycota</taxon>
        <taxon>Pezizomycotina</taxon>
        <taxon>Eurotiomycetes</taxon>
        <taxon>Eurotiomycetidae</taxon>
        <taxon>Eurotiales</taxon>
        <taxon>Aspergillaceae</taxon>
        <taxon>Penicillium</taxon>
    </lineage>
</organism>
<dbReference type="PANTHER" id="PTHR46082">
    <property type="entry name" value="ATP/GTP-BINDING PROTEIN-RELATED"/>
    <property type="match status" value="1"/>
</dbReference>
<dbReference type="STRING" id="104259.A0A0F7VFA2"/>
<keyword evidence="1" id="KW-0802">TPR repeat</keyword>
<reference evidence="5" key="1">
    <citation type="journal article" date="2015" name="Genome Announc.">
        <title>Draft genome sequence of the fungus Penicillium brasilianum MG11.</title>
        <authorList>
            <person name="Horn F."/>
            <person name="Linde J."/>
            <person name="Mattern D.J."/>
            <person name="Walther G."/>
            <person name="Guthke R."/>
            <person name="Brakhage A.A."/>
            <person name="Valiante V."/>
        </authorList>
    </citation>
    <scope>NUCLEOTIDE SEQUENCE [LARGE SCALE GENOMIC DNA]</scope>
    <source>
        <strain evidence="5">MG11</strain>
    </source>
</reference>
<evidence type="ECO:0000313" key="4">
    <source>
        <dbReference type="EMBL" id="CEO59386.1"/>
    </source>
</evidence>
<dbReference type="OrthoDB" id="5986190at2759"/>
<dbReference type="SUPFAM" id="SSF52540">
    <property type="entry name" value="P-loop containing nucleoside triphosphate hydrolases"/>
    <property type="match status" value="1"/>
</dbReference>
<dbReference type="InterPro" id="IPR027417">
    <property type="entry name" value="P-loop_NTPase"/>
</dbReference>
<dbReference type="PROSITE" id="PS50005">
    <property type="entry name" value="TPR"/>
    <property type="match status" value="1"/>
</dbReference>